<dbReference type="AlphaFoldDB" id="A0A6I1GY30"/>
<keyword evidence="5" id="KW-1185">Reference proteome</keyword>
<dbReference type="GO" id="GO:0051301">
    <property type="term" value="P:cell division"/>
    <property type="evidence" value="ECO:0007669"/>
    <property type="project" value="UniProtKB-KW"/>
</dbReference>
<keyword evidence="4" id="KW-0132">Cell division</keyword>
<name>A0A6I1GY30_9BIFI</name>
<dbReference type="GO" id="GO:0007059">
    <property type="term" value="P:chromosome segregation"/>
    <property type="evidence" value="ECO:0007669"/>
    <property type="project" value="UniProtKB-KW"/>
</dbReference>
<evidence type="ECO:0000313" key="5">
    <source>
        <dbReference type="Proteomes" id="UP000441772"/>
    </source>
</evidence>
<evidence type="ECO:0000256" key="3">
    <source>
        <dbReference type="SAM" id="MobiDB-lite"/>
    </source>
</evidence>
<dbReference type="PANTHER" id="PTHR33969">
    <property type="entry name" value="SEGREGATION AND CONDENSATION PROTEIN A"/>
    <property type="match status" value="1"/>
</dbReference>
<evidence type="ECO:0000313" key="4">
    <source>
        <dbReference type="EMBL" id="KAB7791361.1"/>
    </source>
</evidence>
<evidence type="ECO:0000256" key="1">
    <source>
        <dbReference type="ARBA" id="ARBA00022829"/>
    </source>
</evidence>
<reference evidence="4 5" key="1">
    <citation type="submission" date="2019-09" db="EMBL/GenBank/DDBJ databases">
        <title>Characterization of the phylogenetic diversity of two novel species belonging to the genus Bifidobacterium: Bifidobacterium cebidarum sp. nov. and Bifidobacterium leontopitheci sp. nov.</title>
        <authorList>
            <person name="Lugli G.A."/>
            <person name="Duranti S."/>
            <person name="Milani C."/>
            <person name="Turroni F."/>
            <person name="Ventura M."/>
        </authorList>
    </citation>
    <scope>NUCLEOTIDE SEQUENCE [LARGE SCALE GENOMIC DNA]</scope>
    <source>
        <strain evidence="4 5">LMG 31471</strain>
    </source>
</reference>
<proteinExistence type="predicted"/>
<comment type="caution">
    <text evidence="4">The sequence shown here is derived from an EMBL/GenBank/DDBJ whole genome shotgun (WGS) entry which is preliminary data.</text>
</comment>
<accession>A0A6I1GY30</accession>
<sequence>MTGYDGAPDVRPDAPDMPPDMSGATFAEGFSVDLAVYSGPFDALLSMIANRRLELTEVSLSTVTEEFLAYVRTLDLARNMEEASAFLDVASVLVEAKSAALLPHDEADDERDDQTLEALRERDLLFARLLQYRAFKQAADDFRARLAANAGRFPHPAALDDAVAAMLPELAWTVGPDDLARIAAQVIANAPVDEVALHQLHVPLVDLRAQARVVRDRLCALPEGSSMTFAELTADAGSRIEVVARFLAVLLFFKQGVLQFRQAGPYATLDLRWVRGVVPAGGGGAGEETADDVSIDEGDFA</sequence>
<keyword evidence="1" id="KW-0159">Chromosome partition</keyword>
<dbReference type="InterPro" id="IPR003768">
    <property type="entry name" value="ScpA"/>
</dbReference>
<dbReference type="Proteomes" id="UP000441772">
    <property type="component" value="Unassembled WGS sequence"/>
</dbReference>
<organism evidence="4 5">
    <name type="scientific">Bifidobacterium leontopitheci</name>
    <dbReference type="NCBI Taxonomy" id="2650774"/>
    <lineage>
        <taxon>Bacteria</taxon>
        <taxon>Bacillati</taxon>
        <taxon>Actinomycetota</taxon>
        <taxon>Actinomycetes</taxon>
        <taxon>Bifidobacteriales</taxon>
        <taxon>Bifidobacteriaceae</taxon>
        <taxon>Bifidobacterium</taxon>
    </lineage>
</organism>
<evidence type="ECO:0000256" key="2">
    <source>
        <dbReference type="ARBA" id="ARBA00044777"/>
    </source>
</evidence>
<protein>
    <recommendedName>
        <fullName evidence="2">Segregation and condensation protein A</fullName>
    </recommendedName>
</protein>
<dbReference type="EMBL" id="WBVT01000001">
    <property type="protein sequence ID" value="KAB7791361.1"/>
    <property type="molecule type" value="Genomic_DNA"/>
</dbReference>
<dbReference type="Gene3D" id="6.10.250.2410">
    <property type="match status" value="1"/>
</dbReference>
<feature type="region of interest" description="Disordered" evidence="3">
    <location>
        <begin position="1"/>
        <end position="22"/>
    </location>
</feature>
<dbReference type="PANTHER" id="PTHR33969:SF2">
    <property type="entry name" value="SEGREGATION AND CONDENSATION PROTEIN A"/>
    <property type="match status" value="1"/>
</dbReference>
<keyword evidence="4" id="KW-0131">Cell cycle</keyword>
<dbReference type="Pfam" id="PF02616">
    <property type="entry name" value="SMC_ScpA"/>
    <property type="match status" value="1"/>
</dbReference>
<gene>
    <name evidence="4" type="ORF">F7D09_0036</name>
</gene>